<organism evidence="1 2">
    <name type="scientific">Floridaenema fluviatile BLCC-F154</name>
    <dbReference type="NCBI Taxonomy" id="3153640"/>
    <lineage>
        <taxon>Bacteria</taxon>
        <taxon>Bacillati</taxon>
        <taxon>Cyanobacteriota</taxon>
        <taxon>Cyanophyceae</taxon>
        <taxon>Oscillatoriophycideae</taxon>
        <taxon>Aerosakkonematales</taxon>
        <taxon>Aerosakkonemataceae</taxon>
        <taxon>Floridanema</taxon>
        <taxon>Floridanema fluviatile</taxon>
    </lineage>
</organism>
<dbReference type="Proteomes" id="UP001576776">
    <property type="component" value="Unassembled WGS sequence"/>
</dbReference>
<comment type="caution">
    <text evidence="1">The sequence shown here is derived from an EMBL/GenBank/DDBJ whole genome shotgun (WGS) entry which is preliminary data.</text>
</comment>
<dbReference type="EMBL" id="JBHFNS010000093">
    <property type="protein sequence ID" value="MFB2939093.1"/>
    <property type="molecule type" value="Genomic_DNA"/>
</dbReference>
<name>A0ABV4YK80_9CYAN</name>
<dbReference type="RefSeq" id="WP_413260564.1">
    <property type="nucleotide sequence ID" value="NZ_JBHFNS010000093.1"/>
</dbReference>
<accession>A0ABV4YK80</accession>
<reference evidence="1 2" key="1">
    <citation type="submission" date="2024-09" db="EMBL/GenBank/DDBJ databases">
        <title>Floridaenema gen nov. (Aerosakkonemataceae, Aerosakkonematales ord. nov., Cyanobacteria) from benthic tropical and subtropical fresh waters, with the description of four new species.</title>
        <authorList>
            <person name="Moretto J.A."/>
            <person name="Berthold D.E."/>
            <person name="Lefler F.W."/>
            <person name="Huang I.-S."/>
            <person name="Laughinghouse H. IV."/>
        </authorList>
    </citation>
    <scope>NUCLEOTIDE SEQUENCE [LARGE SCALE GENOMIC DNA]</scope>
    <source>
        <strain evidence="1 2">BLCC-F154</strain>
    </source>
</reference>
<evidence type="ECO:0000313" key="2">
    <source>
        <dbReference type="Proteomes" id="UP001576776"/>
    </source>
</evidence>
<gene>
    <name evidence="1" type="ORF">ACE1B6_27890</name>
</gene>
<proteinExistence type="predicted"/>
<evidence type="ECO:0000313" key="1">
    <source>
        <dbReference type="EMBL" id="MFB2939093.1"/>
    </source>
</evidence>
<keyword evidence="2" id="KW-1185">Reference proteome</keyword>
<sequence length="77" mass="8736">MNPNESEIQFVLCIKNENYSASLEVRKIYQIIPDSHAAKHNLVRIIDESGEDYLYPAAYFVAIELPKEAETAFTATT</sequence>
<protein>
    <submittedName>
        <fullName evidence="1">Uncharacterized protein</fullName>
    </submittedName>
</protein>